<organism evidence="2 4">
    <name type="scientific">Achromobacter spanius</name>
    <dbReference type="NCBI Taxonomy" id="217203"/>
    <lineage>
        <taxon>Bacteria</taxon>
        <taxon>Pseudomonadati</taxon>
        <taxon>Pseudomonadota</taxon>
        <taxon>Betaproteobacteria</taxon>
        <taxon>Burkholderiales</taxon>
        <taxon>Alcaligenaceae</taxon>
        <taxon>Achromobacter</taxon>
    </lineage>
</organism>
<gene>
    <name evidence="1" type="ORF">AFM18_23870</name>
    <name evidence="2" type="ORF">N5D93_31445</name>
</gene>
<evidence type="ECO:0000313" key="1">
    <source>
        <dbReference type="EMBL" id="KNE24868.1"/>
    </source>
</evidence>
<dbReference type="AlphaFoldDB" id="A0AA42S7G0"/>
<accession>A0AA42S7G0</accession>
<protein>
    <submittedName>
        <fullName evidence="2">Uncharacterized protein</fullName>
    </submittedName>
</protein>
<dbReference type="Proteomes" id="UP001161094">
    <property type="component" value="Unassembled WGS sequence"/>
</dbReference>
<evidence type="ECO:0000313" key="2">
    <source>
        <dbReference type="EMBL" id="MDH0740350.1"/>
    </source>
</evidence>
<reference evidence="1 3" key="1">
    <citation type="submission" date="2015-07" db="EMBL/GenBank/DDBJ databases">
        <title>Draft genome of Achromobacter spanius.</title>
        <authorList>
            <person name="Wang X."/>
        </authorList>
    </citation>
    <scope>NUCLEOTIDE SEQUENCE [LARGE SCALE GENOMIC DNA]</scope>
    <source>
        <strain evidence="1 3">CGMCC9173</strain>
    </source>
</reference>
<comment type="caution">
    <text evidence="2">The sequence shown here is derived from an EMBL/GenBank/DDBJ whole genome shotgun (WGS) entry which is preliminary data.</text>
</comment>
<name>A0AA42S7G0_9BURK</name>
<evidence type="ECO:0000313" key="3">
    <source>
        <dbReference type="Proteomes" id="UP000037511"/>
    </source>
</evidence>
<dbReference type="EMBL" id="LGVG01000042">
    <property type="protein sequence ID" value="KNE24868.1"/>
    <property type="molecule type" value="Genomic_DNA"/>
</dbReference>
<dbReference type="EMBL" id="JAOCDZ010000045">
    <property type="protein sequence ID" value="MDH0740350.1"/>
    <property type="molecule type" value="Genomic_DNA"/>
</dbReference>
<reference evidence="2" key="2">
    <citation type="submission" date="2022-09" db="EMBL/GenBank/DDBJ databases">
        <title>Intensive care unit water sources are persistently colonized with multi-drug resistant bacteria and are the site of extensive horizontal gene transfer of antibiotic resistance genes.</title>
        <authorList>
            <person name="Diorio-Toth L."/>
        </authorList>
    </citation>
    <scope>NUCLEOTIDE SEQUENCE</scope>
    <source>
        <strain evidence="2">GD03843</strain>
    </source>
</reference>
<dbReference type="Proteomes" id="UP000037511">
    <property type="component" value="Unassembled WGS sequence"/>
</dbReference>
<sequence>MRKFRDYLDEGNLVVRQGQQVWHVHQALKTHDEASYIGQLAKEYHAAGRVQTVAEGMVLAGAVITAYRSNESGERVPQRARARLDEELANQNAVRAQLKHKGA</sequence>
<proteinExistence type="predicted"/>
<dbReference type="RefSeq" id="WP_050449354.1">
    <property type="nucleotide sequence ID" value="NZ_JAOCDZ010000045.1"/>
</dbReference>
<evidence type="ECO:0000313" key="4">
    <source>
        <dbReference type="Proteomes" id="UP001161094"/>
    </source>
</evidence>